<dbReference type="Proteomes" id="UP000647587">
    <property type="component" value="Unassembled WGS sequence"/>
</dbReference>
<proteinExistence type="predicted"/>
<comment type="caution">
    <text evidence="1">The sequence shown here is derived from an EMBL/GenBank/DDBJ whole genome shotgun (WGS) entry which is preliminary data.</text>
</comment>
<evidence type="ECO:0000313" key="1">
    <source>
        <dbReference type="EMBL" id="GGK38108.1"/>
    </source>
</evidence>
<name>A0ABQ2F3D1_9DEIO</name>
<gene>
    <name evidence="1" type="ORF">GCM10008955_35000</name>
</gene>
<evidence type="ECO:0000313" key="2">
    <source>
        <dbReference type="Proteomes" id="UP000647587"/>
    </source>
</evidence>
<accession>A0ABQ2F3D1</accession>
<keyword evidence="2" id="KW-1185">Reference proteome</keyword>
<sequence>MDASLVARELEMALLAKLLESKFVNASSNLTLPASVLLHLLRAYLGPQVTLADLRRAVTESSLLTWSPYSREIIVDGICSADGVQLRVHRWNPSAASRGPFEAKLREHAARPRPPIAATAYCGGALGLRGVTFDVRNEGYGTQADVQVQGVEAPDWVEVTQEGQKVTLQARPQQAGVYRGQVTVLTNVNDLTFPVSAQSAEYVLPARDELILDELLPDHPDLDRPASEAMLEAHLTRLHFERLPGGLFIRRGLHSVQSRTTEWWLGEAALSSGSVPASGYPAQFLLYLDVDGRTDKFPPLQVEAQHGQLGGEFAELFDLLDVQEGQKLTLNPFQGGFKATLSPAEPWRTAVGHTYWLQGPREAVLAQKDVLEFLLRRSDDKNITVNLLLCGEGDLPVDLVRQHRAGRLTIRWAEAALPYKLLVCGEQDAGYAPPYGALQRPVTIPQVLWEASAPLQGQDYREQAWQRGRSGEGTGEGGLLDLDLSVAMAKLARAIAPAEPPTSTPTLTPKQRERLIVDLPRRARQLSVDQRPVVAAPHLAALHLSADQVNAGANGYRVTAGGYLVRRHQDVGRQKECARYLGHLYGGVIHHSQLRKLVEAFTGQHLEPTSFVTASLDVMGWAGNGYRRPRQSWEPTRRELAPFVAEVLAHFDRREEALDWLRRNVAASEEQLARAVGKAEPMVSALKAQAAPRTLPPRTPPPRQPAISSVVKAPAPVALHAPAGPHPAPAVLRFAPLQTLTETLPDPRRAAATLIRLAVIQLVREEGPITESWLVRRYAAQSRLNPIQVKAGVIAAALNAAAQKEILRVVHPCGQTDYLIPGQPTVLRERGKRSPEDIPFGEWCALLHALPLKPGHDNQDKAFGAAANAYRFGMAAAPSRPIVGRAWQAIEHNAARA</sequence>
<reference evidence="2" key="1">
    <citation type="journal article" date="2019" name="Int. J. Syst. Evol. Microbiol.">
        <title>The Global Catalogue of Microorganisms (GCM) 10K type strain sequencing project: providing services to taxonomists for standard genome sequencing and annotation.</title>
        <authorList>
            <consortium name="The Broad Institute Genomics Platform"/>
            <consortium name="The Broad Institute Genome Sequencing Center for Infectious Disease"/>
            <person name="Wu L."/>
            <person name="Ma J."/>
        </authorList>
    </citation>
    <scope>NUCLEOTIDE SEQUENCE [LARGE SCALE GENOMIC DNA]</scope>
    <source>
        <strain evidence="2">JCM 30331</strain>
    </source>
</reference>
<dbReference type="RefSeq" id="WP_189011082.1">
    <property type="nucleotide sequence ID" value="NZ_BMPP01000018.1"/>
</dbReference>
<organism evidence="1 2">
    <name type="scientific">Deinococcus malanensis</name>
    <dbReference type="NCBI Taxonomy" id="1706855"/>
    <lineage>
        <taxon>Bacteria</taxon>
        <taxon>Thermotogati</taxon>
        <taxon>Deinococcota</taxon>
        <taxon>Deinococci</taxon>
        <taxon>Deinococcales</taxon>
        <taxon>Deinococcaceae</taxon>
        <taxon>Deinococcus</taxon>
    </lineage>
</organism>
<protein>
    <submittedName>
        <fullName evidence="1">Uncharacterized protein</fullName>
    </submittedName>
</protein>
<dbReference type="EMBL" id="BMPP01000018">
    <property type="protein sequence ID" value="GGK38108.1"/>
    <property type="molecule type" value="Genomic_DNA"/>
</dbReference>